<dbReference type="AlphaFoldDB" id="A0A1X6PH33"/>
<feature type="compositionally biased region" description="Basic and acidic residues" evidence="1">
    <location>
        <begin position="147"/>
        <end position="158"/>
    </location>
</feature>
<sequence length="205" mass="21892">MTSSDGEAASPPPSHPPLPLAPVAAPPLCPRRQRQGAPRRGTLRRRLLPAGTLGRRAPGARHLRRPVGTDLRHGPRTHAAAPTVGRRGRGGSVLQRRLDVQCRRAGPPLGARRRPQGRPPAHQRVDTGGRWGARRPRGGHQRRRRAPDRPGAGRDGVTRRGGAPVERGHGRVRRNFWGGGGAPGGRAVGRLGGGRHPLCDVGARQ</sequence>
<name>A0A1X6PH33_PORUM</name>
<evidence type="ECO:0000256" key="1">
    <source>
        <dbReference type="SAM" id="MobiDB-lite"/>
    </source>
</evidence>
<gene>
    <name evidence="2" type="ORF">BU14_0058s0043</name>
</gene>
<proteinExistence type="predicted"/>
<evidence type="ECO:0000313" key="2">
    <source>
        <dbReference type="EMBL" id="OSX80132.1"/>
    </source>
</evidence>
<feature type="compositionally biased region" description="Gly residues" evidence="1">
    <location>
        <begin position="177"/>
        <end position="195"/>
    </location>
</feature>
<reference evidence="2 3" key="1">
    <citation type="submission" date="2017-03" db="EMBL/GenBank/DDBJ databases">
        <title>WGS assembly of Porphyra umbilicalis.</title>
        <authorList>
            <person name="Brawley S.H."/>
            <person name="Blouin N.A."/>
            <person name="Ficko-Blean E."/>
            <person name="Wheeler G.L."/>
            <person name="Lohr M."/>
            <person name="Goodson H.V."/>
            <person name="Jenkins J.W."/>
            <person name="Blaby-Haas C.E."/>
            <person name="Helliwell K.E."/>
            <person name="Chan C."/>
            <person name="Marriage T."/>
            <person name="Bhattacharya D."/>
            <person name="Klein A.S."/>
            <person name="Badis Y."/>
            <person name="Brodie J."/>
            <person name="Cao Y."/>
            <person name="Collen J."/>
            <person name="Dittami S.M."/>
            <person name="Gachon C.M."/>
            <person name="Green B.R."/>
            <person name="Karpowicz S."/>
            <person name="Kim J.W."/>
            <person name="Kudahl U."/>
            <person name="Lin S."/>
            <person name="Michel G."/>
            <person name="Mittag M."/>
            <person name="Olson B.J."/>
            <person name="Pangilinan J."/>
            <person name="Peng Y."/>
            <person name="Qiu H."/>
            <person name="Shu S."/>
            <person name="Singer J.T."/>
            <person name="Smith A.G."/>
            <person name="Sprecher B.N."/>
            <person name="Wagner V."/>
            <person name="Wang W."/>
            <person name="Wang Z.-Y."/>
            <person name="Yan J."/>
            <person name="Yarish C."/>
            <person name="Zoeuner-Riek S."/>
            <person name="Zhuang Y."/>
            <person name="Zou Y."/>
            <person name="Lindquist E.A."/>
            <person name="Grimwood J."/>
            <person name="Barry K."/>
            <person name="Rokhsar D.S."/>
            <person name="Schmutz J."/>
            <person name="Stiller J.W."/>
            <person name="Grossman A.R."/>
            <person name="Prochnik S.E."/>
        </authorList>
    </citation>
    <scope>NUCLEOTIDE SEQUENCE [LARGE SCALE GENOMIC DNA]</scope>
    <source>
        <strain evidence="2">4086291</strain>
    </source>
</reference>
<feature type="region of interest" description="Disordered" evidence="1">
    <location>
        <begin position="1"/>
        <end position="205"/>
    </location>
</feature>
<organism evidence="2 3">
    <name type="scientific">Porphyra umbilicalis</name>
    <name type="common">Purple laver</name>
    <name type="synonym">Red alga</name>
    <dbReference type="NCBI Taxonomy" id="2786"/>
    <lineage>
        <taxon>Eukaryota</taxon>
        <taxon>Rhodophyta</taxon>
        <taxon>Bangiophyceae</taxon>
        <taxon>Bangiales</taxon>
        <taxon>Bangiaceae</taxon>
        <taxon>Porphyra</taxon>
    </lineage>
</organism>
<protein>
    <submittedName>
        <fullName evidence="2">Uncharacterized protein</fullName>
    </submittedName>
</protein>
<keyword evidence="3" id="KW-1185">Reference proteome</keyword>
<dbReference type="Proteomes" id="UP000218209">
    <property type="component" value="Unassembled WGS sequence"/>
</dbReference>
<accession>A0A1X6PH33</accession>
<evidence type="ECO:0000313" key="3">
    <source>
        <dbReference type="Proteomes" id="UP000218209"/>
    </source>
</evidence>
<feature type="compositionally biased region" description="Pro residues" evidence="1">
    <location>
        <begin position="10"/>
        <end position="29"/>
    </location>
</feature>
<feature type="compositionally biased region" description="Basic residues" evidence="1">
    <location>
        <begin position="132"/>
        <end position="146"/>
    </location>
</feature>
<dbReference type="EMBL" id="KV918780">
    <property type="protein sequence ID" value="OSX80132.1"/>
    <property type="molecule type" value="Genomic_DNA"/>
</dbReference>